<dbReference type="OrthoDB" id="445712at2759"/>
<dbReference type="GO" id="GO:0005739">
    <property type="term" value="C:mitochondrion"/>
    <property type="evidence" value="ECO:0007669"/>
    <property type="project" value="UniProtKB-ARBA"/>
</dbReference>
<evidence type="ECO:0000256" key="4">
    <source>
        <dbReference type="RuleBase" id="RU003953"/>
    </source>
</evidence>
<dbReference type="FunFam" id="1.10.3090.10:FF:000008">
    <property type="entry name" value="Polynucleotide adenylyltransferase family protein"/>
    <property type="match status" value="1"/>
</dbReference>
<gene>
    <name evidence="7" type="primary">LOC101495220</name>
</gene>
<dbReference type="PaxDb" id="3827-XP_004496380.1"/>
<dbReference type="RefSeq" id="XP_004496380.2">
    <property type="nucleotide sequence ID" value="XM_004496323.3"/>
</dbReference>
<dbReference type="AlphaFoldDB" id="A0A1S2XYA2"/>
<dbReference type="Proteomes" id="UP000087171">
    <property type="component" value="Chromosome Ca4"/>
</dbReference>
<reference evidence="7" key="2">
    <citation type="submission" date="2025-08" db="UniProtKB">
        <authorList>
            <consortium name="RefSeq"/>
        </authorList>
    </citation>
    <scope>IDENTIFICATION</scope>
    <source>
        <tissue evidence="7">Etiolated seedlings</tissue>
    </source>
</reference>
<proteinExistence type="inferred from homology"/>
<sequence>MRVVLKTALLAIPRLSPCIFLRTPTIFLPLLTRRPAKTLLRTTTTSFRTSLLAPMSTHQVRDTIELTTLEKSIFDRLLATLRHFQLQTQLRVAGGWVRDKLLGKDCYDIDIALDNMMGTEFVDKVREYLLSIGEDAQGVCVIESNPDQSKHLETARMRLFDMWIDFVNLRSEEYAENSRIPSKQTFGTAEEDAYRRDLTINSLFYNINTDAVEDFTKRGIADLKSGKIVTPLPPKATFLDDPLRVLRAIRFGARFDFTLDEDLKGAAACDDVKDALAAKISRERIGTEIDLMISGNQPVKAITYICELTLFWTVFTLPAEYVPVIPDGSERFCISYMENASSLIHLLGESTFTAEQRRLTLYAALFLPLRNTTYSEKKAKKIPVVNHIFRESLKRKAKDAETVLDLHRASYKFLSLIPYLASDEDIQAVELGWMRDLIDVPVSSRSRVITGFLLRELKDFWRVALLISIMLHPIDINDSEDADSHLGKRRDLFNAVENSITKLGLEKVWEVKPLINGKDVMTVLQLKGGPVVKEWLDKAMAWQLAYPSGTAEECIEWLREANSKRVKLE</sequence>
<keyword evidence="2 4" id="KW-0808">Transferase</keyword>
<dbReference type="SUPFAM" id="SSF81891">
    <property type="entry name" value="Poly A polymerase C-terminal region-like"/>
    <property type="match status" value="1"/>
</dbReference>
<reference evidence="6" key="1">
    <citation type="journal article" date="2013" name="Nat. Biotechnol.">
        <title>Draft genome sequence of chickpea (Cicer arietinum) provides a resource for trait improvement.</title>
        <authorList>
            <person name="Varshney R.K."/>
            <person name="Song C."/>
            <person name="Saxena R.K."/>
            <person name="Azam S."/>
            <person name="Yu S."/>
            <person name="Sharpe A.G."/>
            <person name="Cannon S."/>
            <person name="Baek J."/>
            <person name="Rosen B.D."/>
            <person name="Tar'an B."/>
            <person name="Millan T."/>
            <person name="Zhang X."/>
            <person name="Ramsay L.D."/>
            <person name="Iwata A."/>
            <person name="Wang Y."/>
            <person name="Nelson W."/>
            <person name="Farmer A.D."/>
            <person name="Gaur P.M."/>
            <person name="Soderlund C."/>
            <person name="Penmetsa R.V."/>
            <person name="Xu C."/>
            <person name="Bharti A.K."/>
            <person name="He W."/>
            <person name="Winter P."/>
            <person name="Zhao S."/>
            <person name="Hane J.K."/>
            <person name="Carrasquilla-Garcia N."/>
            <person name="Condie J.A."/>
            <person name="Upadhyaya H.D."/>
            <person name="Luo M.C."/>
            <person name="Thudi M."/>
            <person name="Gowda C.L."/>
            <person name="Singh N.P."/>
            <person name="Lichtenzveig J."/>
            <person name="Gali K.K."/>
            <person name="Rubio J."/>
            <person name="Nadarajan N."/>
            <person name="Dolezel J."/>
            <person name="Bansal K.C."/>
            <person name="Xu X."/>
            <person name="Edwards D."/>
            <person name="Zhang G."/>
            <person name="Kahl G."/>
            <person name="Gil J."/>
            <person name="Singh K.B."/>
            <person name="Datta S.K."/>
            <person name="Jackson S.A."/>
            <person name="Wang J."/>
            <person name="Cook D.R."/>
        </authorList>
    </citation>
    <scope>NUCLEOTIDE SEQUENCE [LARGE SCALE GENOMIC DNA]</scope>
    <source>
        <strain evidence="6">cv. CDC Frontier</strain>
    </source>
</reference>
<dbReference type="FunFam" id="3.30.460.10:FF:000019">
    <property type="entry name" value="tRNA nucleotidyltransferase cca2"/>
    <property type="match status" value="1"/>
</dbReference>
<comment type="similarity">
    <text evidence="1 4">Belongs to the tRNA nucleotidyltransferase/poly(A) polymerase family.</text>
</comment>
<feature type="domain" description="Poly A polymerase head" evidence="5">
    <location>
        <begin position="90"/>
        <end position="228"/>
    </location>
</feature>
<evidence type="ECO:0000313" key="6">
    <source>
        <dbReference type="Proteomes" id="UP000087171"/>
    </source>
</evidence>
<keyword evidence="3 4" id="KW-0694">RNA-binding</keyword>
<dbReference type="SUPFAM" id="SSF81301">
    <property type="entry name" value="Nucleotidyltransferase"/>
    <property type="match status" value="1"/>
</dbReference>
<dbReference type="eggNOG" id="KOG2159">
    <property type="taxonomic scope" value="Eukaryota"/>
</dbReference>
<evidence type="ECO:0000256" key="3">
    <source>
        <dbReference type="ARBA" id="ARBA00022884"/>
    </source>
</evidence>
<dbReference type="PANTHER" id="PTHR13734">
    <property type="entry name" value="TRNA-NUCLEOTIDYLTRANSFERASE"/>
    <property type="match status" value="1"/>
</dbReference>
<dbReference type="STRING" id="3827.A0A1S2XYA2"/>
<dbReference type="KEGG" id="cam:101495220"/>
<evidence type="ECO:0000259" key="5">
    <source>
        <dbReference type="Pfam" id="PF01743"/>
    </source>
</evidence>
<dbReference type="CDD" id="cd05398">
    <property type="entry name" value="NT_ClassII-CCAase"/>
    <property type="match status" value="1"/>
</dbReference>
<dbReference type="GO" id="GO:0052929">
    <property type="term" value="F:ATP:3'-cytidine-cytidine-tRNA adenylyltransferase activity"/>
    <property type="evidence" value="ECO:0007669"/>
    <property type="project" value="TreeGrafter"/>
</dbReference>
<accession>A0A1S2XYA2</accession>
<evidence type="ECO:0000256" key="1">
    <source>
        <dbReference type="ARBA" id="ARBA00007265"/>
    </source>
</evidence>
<dbReference type="GeneID" id="101495220"/>
<dbReference type="GO" id="GO:0003723">
    <property type="term" value="F:RNA binding"/>
    <property type="evidence" value="ECO:0007669"/>
    <property type="project" value="UniProtKB-KW"/>
</dbReference>
<dbReference type="Gene3D" id="3.30.460.10">
    <property type="entry name" value="Beta Polymerase, domain 2"/>
    <property type="match status" value="1"/>
</dbReference>
<evidence type="ECO:0000313" key="7">
    <source>
        <dbReference type="RefSeq" id="XP_004496380.2"/>
    </source>
</evidence>
<dbReference type="InterPro" id="IPR002646">
    <property type="entry name" value="PolA_pol_head_dom"/>
</dbReference>
<keyword evidence="6" id="KW-1185">Reference proteome</keyword>
<dbReference type="PANTHER" id="PTHR13734:SF5">
    <property type="entry name" value="CCA TRNA NUCLEOTIDYLTRANSFERASE, MITOCHONDRIAL"/>
    <property type="match status" value="1"/>
</dbReference>
<dbReference type="GO" id="GO:0052927">
    <property type="term" value="F:CC tRNA cytidylyltransferase activity"/>
    <property type="evidence" value="ECO:0007669"/>
    <property type="project" value="TreeGrafter"/>
</dbReference>
<dbReference type="Gene3D" id="1.10.3090.10">
    <property type="entry name" value="cca-adding enzyme, domain 2"/>
    <property type="match status" value="1"/>
</dbReference>
<evidence type="ECO:0000256" key="2">
    <source>
        <dbReference type="ARBA" id="ARBA00022679"/>
    </source>
</evidence>
<dbReference type="GO" id="GO:0001680">
    <property type="term" value="P:tRNA 3'-terminal CCA addition"/>
    <property type="evidence" value="ECO:0007669"/>
    <property type="project" value="TreeGrafter"/>
</dbReference>
<organism evidence="6 7">
    <name type="scientific">Cicer arietinum</name>
    <name type="common">Chickpea</name>
    <name type="synonym">Garbanzo</name>
    <dbReference type="NCBI Taxonomy" id="3827"/>
    <lineage>
        <taxon>Eukaryota</taxon>
        <taxon>Viridiplantae</taxon>
        <taxon>Streptophyta</taxon>
        <taxon>Embryophyta</taxon>
        <taxon>Tracheophyta</taxon>
        <taxon>Spermatophyta</taxon>
        <taxon>Magnoliopsida</taxon>
        <taxon>eudicotyledons</taxon>
        <taxon>Gunneridae</taxon>
        <taxon>Pentapetalae</taxon>
        <taxon>rosids</taxon>
        <taxon>fabids</taxon>
        <taxon>Fabales</taxon>
        <taxon>Fabaceae</taxon>
        <taxon>Papilionoideae</taxon>
        <taxon>50 kb inversion clade</taxon>
        <taxon>NPAAA clade</taxon>
        <taxon>Hologalegina</taxon>
        <taxon>IRL clade</taxon>
        <taxon>Cicereae</taxon>
        <taxon>Cicer</taxon>
    </lineage>
</organism>
<name>A0A1S2XYA2_CICAR</name>
<dbReference type="InterPro" id="IPR043519">
    <property type="entry name" value="NT_sf"/>
</dbReference>
<protein>
    <submittedName>
        <fullName evidence="7">CCA tRNA nucleotidyltransferase 2</fullName>
    </submittedName>
</protein>
<dbReference type="Pfam" id="PF01743">
    <property type="entry name" value="PolyA_pol"/>
    <property type="match status" value="1"/>
</dbReference>